<feature type="transmembrane region" description="Helical" evidence="7">
    <location>
        <begin position="470"/>
        <end position="493"/>
    </location>
</feature>
<dbReference type="Proteomes" id="UP001283361">
    <property type="component" value="Unassembled WGS sequence"/>
</dbReference>
<dbReference type="GO" id="GO:0022857">
    <property type="term" value="F:transmembrane transporter activity"/>
    <property type="evidence" value="ECO:0007669"/>
    <property type="project" value="InterPro"/>
</dbReference>
<keyword evidence="5 7" id="KW-0472">Membrane</keyword>
<keyword evidence="9" id="KW-1185">Reference proteome</keyword>
<gene>
    <name evidence="8" type="ORF">RRG08_019035</name>
</gene>
<accession>A0AAE1DSM0</accession>
<comment type="caution">
    <text evidence="8">The sequence shown here is derived from an EMBL/GenBank/DDBJ whole genome shotgun (WGS) entry which is preliminary data.</text>
</comment>
<proteinExistence type="inferred from homology"/>
<feature type="transmembrane region" description="Helical" evidence="7">
    <location>
        <begin position="427"/>
        <end position="445"/>
    </location>
</feature>
<feature type="transmembrane region" description="Helical" evidence="7">
    <location>
        <begin position="402"/>
        <end position="421"/>
    </location>
</feature>
<feature type="transmembrane region" description="Helical" evidence="7">
    <location>
        <begin position="371"/>
        <end position="395"/>
    </location>
</feature>
<dbReference type="AlphaFoldDB" id="A0AAE1DSM0"/>
<evidence type="ECO:0000256" key="1">
    <source>
        <dbReference type="ARBA" id="ARBA00004141"/>
    </source>
</evidence>
<name>A0AAE1DSM0_9GAST</name>
<organism evidence="8 9">
    <name type="scientific">Elysia crispata</name>
    <name type="common">lettuce slug</name>
    <dbReference type="NCBI Taxonomy" id="231223"/>
    <lineage>
        <taxon>Eukaryota</taxon>
        <taxon>Metazoa</taxon>
        <taxon>Spiralia</taxon>
        <taxon>Lophotrochozoa</taxon>
        <taxon>Mollusca</taxon>
        <taxon>Gastropoda</taxon>
        <taxon>Heterobranchia</taxon>
        <taxon>Euthyneura</taxon>
        <taxon>Panpulmonata</taxon>
        <taxon>Sacoglossa</taxon>
        <taxon>Placobranchoidea</taxon>
        <taxon>Plakobranchidae</taxon>
        <taxon>Elysia</taxon>
    </lineage>
</organism>
<reference evidence="8" key="1">
    <citation type="journal article" date="2023" name="G3 (Bethesda)">
        <title>A reference genome for the long-term kleptoplast-retaining sea slug Elysia crispata morphotype clarki.</title>
        <authorList>
            <person name="Eastman K.E."/>
            <person name="Pendleton A.L."/>
            <person name="Shaikh M.A."/>
            <person name="Suttiyut T."/>
            <person name="Ogas R."/>
            <person name="Tomko P."/>
            <person name="Gavelis G."/>
            <person name="Widhalm J.R."/>
            <person name="Wisecaver J.H."/>
        </authorList>
    </citation>
    <scope>NUCLEOTIDE SEQUENCE</scope>
    <source>
        <strain evidence="8">ECLA1</strain>
    </source>
</reference>
<evidence type="ECO:0000313" key="9">
    <source>
        <dbReference type="Proteomes" id="UP001283361"/>
    </source>
</evidence>
<feature type="compositionally biased region" description="Basic and acidic residues" evidence="6">
    <location>
        <begin position="51"/>
        <end position="63"/>
    </location>
</feature>
<dbReference type="EMBL" id="JAWDGP010002624">
    <property type="protein sequence ID" value="KAK3781409.1"/>
    <property type="molecule type" value="Genomic_DNA"/>
</dbReference>
<evidence type="ECO:0000256" key="3">
    <source>
        <dbReference type="ARBA" id="ARBA00022692"/>
    </source>
</evidence>
<feature type="region of interest" description="Disordered" evidence="6">
    <location>
        <begin position="145"/>
        <end position="166"/>
    </location>
</feature>
<feature type="compositionally biased region" description="Polar residues" evidence="6">
    <location>
        <begin position="64"/>
        <end position="75"/>
    </location>
</feature>
<feature type="transmembrane region" description="Helical" evidence="7">
    <location>
        <begin position="527"/>
        <end position="549"/>
    </location>
</feature>
<keyword evidence="3 7" id="KW-0812">Transmembrane</keyword>
<protein>
    <recommendedName>
        <fullName evidence="10">Solute carrier family 23 member 2</fullName>
    </recommendedName>
</protein>
<dbReference type="PANTHER" id="PTHR11119">
    <property type="entry name" value="XANTHINE-URACIL / VITAMIN C PERMEASE FAMILY MEMBER"/>
    <property type="match status" value="1"/>
</dbReference>
<evidence type="ECO:0000256" key="6">
    <source>
        <dbReference type="SAM" id="MobiDB-lite"/>
    </source>
</evidence>
<feature type="transmembrane region" description="Helical" evidence="7">
    <location>
        <begin position="674"/>
        <end position="691"/>
    </location>
</feature>
<feature type="compositionally biased region" description="Polar residues" evidence="6">
    <location>
        <begin position="87"/>
        <end position="102"/>
    </location>
</feature>
<dbReference type="Pfam" id="PF00860">
    <property type="entry name" value="Xan_ur_permease"/>
    <property type="match status" value="1"/>
</dbReference>
<feature type="transmembrane region" description="Helical" evidence="7">
    <location>
        <begin position="615"/>
        <end position="636"/>
    </location>
</feature>
<keyword evidence="4 7" id="KW-1133">Transmembrane helix</keyword>
<evidence type="ECO:0000313" key="8">
    <source>
        <dbReference type="EMBL" id="KAK3781409.1"/>
    </source>
</evidence>
<sequence>MEQPGQEPGTMGLEQEPGTMGLEEIGSGQDPTAATAVRNDGDSDLNGLTENRNEYRGKSERTADPNQQPSRSPNQDLEPESSDQRNYHGSFTEDNNSKNNLFQEDCNEDVSTNVETLLLGEDRQFEPCKSETEILNKSKEDKCCESDSREYNSSKSKNNSITKDGLRYRKDKTSSKKFAVSDDDSDDLNKEKDNVSKERLIFGLVETPPTHYLIFFAIQQACLAISSPLGTTAIVAQAVCADKDLDLKVKILSSTMIMMGLSTFLMTTIGVKLPIFQGPSPGYIIPLIIMMSLEEFACPETFWATDPETNTSVLMAVLSGNRSDFMGGVAQSSASNSSVQVMTSASNVLQGDSVSASIVPNRDVSMARIQAYSGSLMVAGALHCALGLTGLLGVIARYVGPITIVPVMLLFGIYIHTVIVMFSETNWTVAALTAGTCIVLGLFLADRKTPLPVWTPGKGFRIVWTHTHQIFALLISLLVGWVISFFMTISGALSDDPESVQFNARTDARNQVIAQTGWFLLPYPGQYGAPGFSATALISFLMSTFLSILDSIGDYYATARAARAPPPPSYALNRGVAVEGAMSILSGCLGCGHATVSYSENIGAIGLSRVASRSVFQVVGAMYVFLAVLGKVAAVFVSIPDAVIGGSQIVTFGILIGVILSYLQVVDLKTSRNVSIIGITITLGMMLPYWINKSPPGTINTGNPSLDNVIIVCLSNPPFLGGIVAFILDNLVPGTLRERGIITDEALDGEPAPCELYVPADDLSDDLKDPSDAVEKDKALEESDDEVKVLVDHLKELDDDRYDVTENVYRINWIPNCMRMDSAQHTFPELGELWPDCPCCLTPSLHRFSPTHIPRAGRALAGLSLLPDTLAA</sequence>
<comment type="similarity">
    <text evidence="2">Belongs to the nucleobase:cation symporter-2 (NCS2) (TC 2.A.40) family.</text>
</comment>
<evidence type="ECO:0008006" key="10">
    <source>
        <dbReference type="Google" id="ProtNLM"/>
    </source>
</evidence>
<feature type="transmembrane region" description="Helical" evidence="7">
    <location>
        <begin position="642"/>
        <end position="662"/>
    </location>
</feature>
<dbReference type="InterPro" id="IPR006043">
    <property type="entry name" value="NCS2"/>
</dbReference>
<dbReference type="GO" id="GO:0016020">
    <property type="term" value="C:membrane"/>
    <property type="evidence" value="ECO:0007669"/>
    <property type="project" value="UniProtKB-SubCell"/>
</dbReference>
<evidence type="ECO:0000256" key="4">
    <source>
        <dbReference type="ARBA" id="ARBA00022989"/>
    </source>
</evidence>
<evidence type="ECO:0000256" key="7">
    <source>
        <dbReference type="SAM" id="Phobius"/>
    </source>
</evidence>
<comment type="subcellular location">
    <subcellularLocation>
        <location evidence="1">Membrane</location>
        <topology evidence="1">Multi-pass membrane protein</topology>
    </subcellularLocation>
</comment>
<evidence type="ECO:0000256" key="5">
    <source>
        <dbReference type="ARBA" id="ARBA00023136"/>
    </source>
</evidence>
<feature type="region of interest" description="Disordered" evidence="6">
    <location>
        <begin position="1"/>
        <end position="104"/>
    </location>
</feature>
<evidence type="ECO:0000256" key="2">
    <source>
        <dbReference type="ARBA" id="ARBA00008821"/>
    </source>
</evidence>